<evidence type="ECO:0000313" key="3">
    <source>
        <dbReference type="Proteomes" id="UP000238348"/>
    </source>
</evidence>
<dbReference type="SMART" id="SM00235">
    <property type="entry name" value="ZnMc"/>
    <property type="match status" value="1"/>
</dbReference>
<dbReference type="GO" id="GO:0008270">
    <property type="term" value="F:zinc ion binding"/>
    <property type="evidence" value="ECO:0007669"/>
    <property type="project" value="InterPro"/>
</dbReference>
<dbReference type="RefSeq" id="WP_104978655.1">
    <property type="nucleotide sequence ID" value="NZ_CP012673.1"/>
</dbReference>
<evidence type="ECO:0000259" key="1">
    <source>
        <dbReference type="SMART" id="SM00235"/>
    </source>
</evidence>
<proteinExistence type="predicted"/>
<gene>
    <name evidence="2" type="ORF">SOCE26_023360</name>
</gene>
<reference evidence="2 3" key="1">
    <citation type="submission" date="2015-09" db="EMBL/GenBank/DDBJ databases">
        <title>Sorangium comparison.</title>
        <authorList>
            <person name="Zaburannyi N."/>
            <person name="Bunk B."/>
            <person name="Overmann J."/>
            <person name="Mueller R."/>
        </authorList>
    </citation>
    <scope>NUCLEOTIDE SEQUENCE [LARGE SCALE GENOMIC DNA]</scope>
    <source>
        <strain evidence="2 3">So ce26</strain>
    </source>
</reference>
<dbReference type="AlphaFoldDB" id="A0A2L0ENQ0"/>
<evidence type="ECO:0000313" key="2">
    <source>
        <dbReference type="EMBL" id="AUX40934.1"/>
    </source>
</evidence>
<accession>A0A2L0ENQ0</accession>
<dbReference type="OrthoDB" id="9783144at2"/>
<dbReference type="Proteomes" id="UP000238348">
    <property type="component" value="Chromosome"/>
</dbReference>
<dbReference type="InterPro" id="IPR024079">
    <property type="entry name" value="MetalloPept_cat_dom_sf"/>
</dbReference>
<dbReference type="GO" id="GO:0008237">
    <property type="term" value="F:metallopeptidase activity"/>
    <property type="evidence" value="ECO:0007669"/>
    <property type="project" value="InterPro"/>
</dbReference>
<protein>
    <recommendedName>
        <fullName evidence="1">Peptidase metallopeptidase domain-containing protein</fullName>
    </recommendedName>
</protein>
<dbReference type="GO" id="GO:0006508">
    <property type="term" value="P:proteolysis"/>
    <property type="evidence" value="ECO:0007669"/>
    <property type="project" value="InterPro"/>
</dbReference>
<sequence>MNIIDPVIARKVQELQAQLPTIELGGKLYYIAEGDLVLEAAQLADYVDHAANVEPPSVPSGPGGEGLVGILEDGKIVRWPPGFVITYCVLRATFPDDDTYAMARAGMMAATRDWEETCGVTFRHVSELDRSTRRPEGVVFPVIHHDARGRFVAVAFFPSDPVEKRWVLVDPCFFSPSLRFDPVGVLRHELGHVLGFRHEHIRTGAPPVCPQEDRSRTIDLTAYDPRSVMHYFCGGVGSPDLKITEVDVEGAQRVYGMPLSRFRMAA</sequence>
<dbReference type="SUPFAM" id="SSF55486">
    <property type="entry name" value="Metalloproteases ('zincins'), catalytic domain"/>
    <property type="match status" value="1"/>
</dbReference>
<dbReference type="Gene3D" id="3.40.390.10">
    <property type="entry name" value="Collagenase (Catalytic Domain)"/>
    <property type="match status" value="1"/>
</dbReference>
<dbReference type="InterPro" id="IPR006026">
    <property type="entry name" value="Peptidase_Metallo"/>
</dbReference>
<dbReference type="EMBL" id="CP012673">
    <property type="protein sequence ID" value="AUX40934.1"/>
    <property type="molecule type" value="Genomic_DNA"/>
</dbReference>
<name>A0A2L0ENQ0_SORCE</name>
<organism evidence="2 3">
    <name type="scientific">Sorangium cellulosum</name>
    <name type="common">Polyangium cellulosum</name>
    <dbReference type="NCBI Taxonomy" id="56"/>
    <lineage>
        <taxon>Bacteria</taxon>
        <taxon>Pseudomonadati</taxon>
        <taxon>Myxococcota</taxon>
        <taxon>Polyangia</taxon>
        <taxon>Polyangiales</taxon>
        <taxon>Polyangiaceae</taxon>
        <taxon>Sorangium</taxon>
    </lineage>
</organism>
<feature type="domain" description="Peptidase metallopeptidase" evidence="1">
    <location>
        <begin position="75"/>
        <end position="257"/>
    </location>
</feature>